<accession>A0A7W7DIQ5</accession>
<feature type="compositionally biased region" description="Acidic residues" evidence="1">
    <location>
        <begin position="7"/>
        <end position="18"/>
    </location>
</feature>
<dbReference type="Proteomes" id="UP000565089">
    <property type="component" value="Unassembled WGS sequence"/>
</dbReference>
<sequence>MVMVTADELEQAETDAEEAQQSLRDAERRYSRSPGSADAYERHQEAIGRAEHAKVRAKVLREEWEQQKVVREARAAAGEAAAREMAGTVAELGSSRLAAVRAVVEAERAMGRALAALDAHDRAVRAAGAELERRGLRHQDDEETGANLDGSAWIAGVKWPLVDAGGVLGRCLSERVTEVWPRHPLARAVWPPYGGLSAVEGRDVLLGLVRAERRR</sequence>
<name>A0A7W7DIQ5_9ACTN</name>
<keyword evidence="3" id="KW-1185">Reference proteome</keyword>
<dbReference type="RefSeq" id="WP_184907561.1">
    <property type="nucleotide sequence ID" value="NZ_JACHMS010000001.1"/>
</dbReference>
<feature type="region of interest" description="Disordered" evidence="1">
    <location>
        <begin position="1"/>
        <end position="42"/>
    </location>
</feature>
<dbReference type="GeneID" id="95793070"/>
<evidence type="ECO:0000313" key="2">
    <source>
        <dbReference type="EMBL" id="MBB4711163.1"/>
    </source>
</evidence>
<comment type="caution">
    <text evidence="2">The sequence shown here is derived from an EMBL/GenBank/DDBJ whole genome shotgun (WGS) entry which is preliminary data.</text>
</comment>
<proteinExistence type="predicted"/>
<reference evidence="2 3" key="1">
    <citation type="submission" date="2020-08" db="EMBL/GenBank/DDBJ databases">
        <title>Sequencing the genomes of 1000 actinobacteria strains.</title>
        <authorList>
            <person name="Klenk H.-P."/>
        </authorList>
    </citation>
    <scope>NUCLEOTIDE SEQUENCE [LARGE SCALE GENOMIC DNA]</scope>
    <source>
        <strain evidence="2 3">DSM 40483</strain>
    </source>
</reference>
<dbReference type="EMBL" id="JACHMS010000001">
    <property type="protein sequence ID" value="MBB4711163.1"/>
    <property type="molecule type" value="Genomic_DNA"/>
</dbReference>
<dbReference type="AlphaFoldDB" id="A0A7W7DIQ5"/>
<evidence type="ECO:0000313" key="3">
    <source>
        <dbReference type="Proteomes" id="UP000565089"/>
    </source>
</evidence>
<protein>
    <submittedName>
        <fullName evidence="2">Uncharacterized protein</fullName>
    </submittedName>
</protein>
<gene>
    <name evidence="2" type="ORF">BJ965_001045</name>
</gene>
<organism evidence="2 3">
    <name type="scientific">Streptomyces luteogriseus</name>
    <dbReference type="NCBI Taxonomy" id="68233"/>
    <lineage>
        <taxon>Bacteria</taxon>
        <taxon>Bacillati</taxon>
        <taxon>Actinomycetota</taxon>
        <taxon>Actinomycetes</taxon>
        <taxon>Kitasatosporales</taxon>
        <taxon>Streptomycetaceae</taxon>
        <taxon>Streptomyces</taxon>
    </lineage>
</organism>
<evidence type="ECO:0000256" key="1">
    <source>
        <dbReference type="SAM" id="MobiDB-lite"/>
    </source>
</evidence>